<organism evidence="1">
    <name type="scientific">marine sediment metagenome</name>
    <dbReference type="NCBI Taxonomy" id="412755"/>
    <lineage>
        <taxon>unclassified sequences</taxon>
        <taxon>metagenomes</taxon>
        <taxon>ecological metagenomes</taxon>
    </lineage>
</organism>
<comment type="caution">
    <text evidence="1">The sequence shown here is derived from an EMBL/GenBank/DDBJ whole genome shotgun (WGS) entry which is preliminary data.</text>
</comment>
<accession>A0A0F8YNE3</accession>
<protein>
    <submittedName>
        <fullName evidence="1">Uncharacterized protein</fullName>
    </submittedName>
</protein>
<dbReference type="AlphaFoldDB" id="A0A0F8YNE3"/>
<proteinExistence type="predicted"/>
<reference evidence="1" key="1">
    <citation type="journal article" date="2015" name="Nature">
        <title>Complex archaea that bridge the gap between prokaryotes and eukaryotes.</title>
        <authorList>
            <person name="Spang A."/>
            <person name="Saw J.H."/>
            <person name="Jorgensen S.L."/>
            <person name="Zaremba-Niedzwiedzka K."/>
            <person name="Martijn J."/>
            <person name="Lind A.E."/>
            <person name="van Eijk R."/>
            <person name="Schleper C."/>
            <person name="Guy L."/>
            <person name="Ettema T.J."/>
        </authorList>
    </citation>
    <scope>NUCLEOTIDE SEQUENCE</scope>
</reference>
<dbReference type="EMBL" id="LAZR01052478">
    <property type="protein sequence ID" value="KKK82867.1"/>
    <property type="molecule type" value="Genomic_DNA"/>
</dbReference>
<gene>
    <name evidence="1" type="ORF">LCGC14_2799120</name>
</gene>
<sequence length="116" mass="11695">EIASGEAFAADNVVAIVRQTISGTVGAIASSEVFETDNVLGGGGALEITGAGAIASNEAFEADNIIAFPAAQVISGTAGEIESGAEFENDLAIGGTAGPLIEEDRVKFSMRMGMRM</sequence>
<name>A0A0F8YNE3_9ZZZZ</name>
<feature type="non-terminal residue" evidence="1">
    <location>
        <position position="1"/>
    </location>
</feature>
<evidence type="ECO:0000313" key="1">
    <source>
        <dbReference type="EMBL" id="KKK82867.1"/>
    </source>
</evidence>